<evidence type="ECO:0000256" key="1">
    <source>
        <dbReference type="SAM" id="MobiDB-lite"/>
    </source>
</evidence>
<accession>A0A9Q3GBB3</accession>
<organism evidence="3 4">
    <name type="scientific">Austropuccinia psidii MF-1</name>
    <dbReference type="NCBI Taxonomy" id="1389203"/>
    <lineage>
        <taxon>Eukaryota</taxon>
        <taxon>Fungi</taxon>
        <taxon>Dikarya</taxon>
        <taxon>Basidiomycota</taxon>
        <taxon>Pucciniomycotina</taxon>
        <taxon>Pucciniomycetes</taxon>
        <taxon>Pucciniales</taxon>
        <taxon>Sphaerophragmiaceae</taxon>
        <taxon>Austropuccinia</taxon>
    </lineage>
</organism>
<dbReference type="Proteomes" id="UP000765509">
    <property type="component" value="Unassembled WGS sequence"/>
</dbReference>
<evidence type="ECO:0000313" key="3">
    <source>
        <dbReference type="EMBL" id="MBW0461154.1"/>
    </source>
</evidence>
<dbReference type="InterPro" id="IPR032549">
    <property type="entry name" value="DUF4939"/>
</dbReference>
<feature type="compositionally biased region" description="Polar residues" evidence="1">
    <location>
        <begin position="55"/>
        <end position="66"/>
    </location>
</feature>
<gene>
    <name evidence="3" type="ORF">O181_000869</name>
</gene>
<feature type="region of interest" description="Disordered" evidence="1">
    <location>
        <begin position="1"/>
        <end position="66"/>
    </location>
</feature>
<dbReference type="AlphaFoldDB" id="A0A9Q3GBB3"/>
<dbReference type="Pfam" id="PF16297">
    <property type="entry name" value="DUF4939"/>
    <property type="match status" value="1"/>
</dbReference>
<feature type="compositionally biased region" description="Basic and acidic residues" evidence="1">
    <location>
        <begin position="245"/>
        <end position="257"/>
    </location>
</feature>
<evidence type="ECO:0000313" key="4">
    <source>
        <dbReference type="Proteomes" id="UP000765509"/>
    </source>
</evidence>
<protein>
    <recommendedName>
        <fullName evidence="2">DUF4939 domain-containing protein</fullName>
    </recommendedName>
</protein>
<keyword evidence="4" id="KW-1185">Reference proteome</keyword>
<dbReference type="EMBL" id="AVOT02000117">
    <property type="protein sequence ID" value="MBW0461154.1"/>
    <property type="molecule type" value="Genomic_DNA"/>
</dbReference>
<evidence type="ECO:0000259" key="2">
    <source>
        <dbReference type="Pfam" id="PF16297"/>
    </source>
</evidence>
<comment type="caution">
    <text evidence="3">The sequence shown here is derived from an EMBL/GenBank/DDBJ whole genome shotgun (WGS) entry which is preliminary data.</text>
</comment>
<proteinExistence type="predicted"/>
<reference evidence="3" key="1">
    <citation type="submission" date="2021-03" db="EMBL/GenBank/DDBJ databases">
        <title>Draft genome sequence of rust myrtle Austropuccinia psidii MF-1, a brazilian biotype.</title>
        <authorList>
            <person name="Quecine M.C."/>
            <person name="Pachon D.M.R."/>
            <person name="Bonatelli M.L."/>
            <person name="Correr F.H."/>
            <person name="Franceschini L.M."/>
            <person name="Leite T.F."/>
            <person name="Margarido G.R.A."/>
            <person name="Almeida C.A."/>
            <person name="Ferrarezi J.A."/>
            <person name="Labate C.A."/>
        </authorList>
    </citation>
    <scope>NUCLEOTIDE SEQUENCE</scope>
    <source>
        <strain evidence="3">MF-1</strain>
    </source>
</reference>
<feature type="compositionally biased region" description="Polar residues" evidence="1">
    <location>
        <begin position="261"/>
        <end position="270"/>
    </location>
</feature>
<sequence>MEGSAPSRKGGIKSRRSRSFSGFLGGYLGFSQGPRSRLGGESEETEVAGAPEASENPNPALSNQPLVSQAEPDSLKMMQQMTQFMEQLNKEVFPRKNSQPPAFKTPSMKAPDSFDGTQAHKLIEFIQYFYLIVHNDPESFFSDIKKVLYLTSFLTGKAGKWTEPYLSNISNEDPSYLLNNWKLFETQLFTLFGDPNEGEGAYIHFYKEGLASRPLDQLASYPGNFGGLQELIDTTLEVDNRYHERQKERGSCQERKAPVTGFNSLRPTQYSSSKKPHHKKIKKQKKIQVSKDKPHAALLNKNNKFIGSEKERRIEEGLCTYCGGKNQI</sequence>
<feature type="region of interest" description="Disordered" evidence="1">
    <location>
        <begin position="245"/>
        <end position="282"/>
    </location>
</feature>
<name>A0A9Q3GBB3_9BASI</name>
<feature type="domain" description="DUF4939" evidence="2">
    <location>
        <begin position="87"/>
        <end position="197"/>
    </location>
</feature>